<dbReference type="Proteomes" id="UP000314294">
    <property type="component" value="Unassembled WGS sequence"/>
</dbReference>
<evidence type="ECO:0000256" key="1">
    <source>
        <dbReference type="SAM" id="MobiDB-lite"/>
    </source>
</evidence>
<protein>
    <submittedName>
        <fullName evidence="2">Uncharacterized protein</fullName>
    </submittedName>
</protein>
<keyword evidence="3" id="KW-1185">Reference proteome</keyword>
<feature type="region of interest" description="Disordered" evidence="1">
    <location>
        <begin position="12"/>
        <end position="43"/>
    </location>
</feature>
<name>A0A4Z2J0C5_9TELE</name>
<sequence length="80" mass="8980">MKITFVQIPRDPGARSECASSLPKARRNANRSKIISTPHSPKTKPELEKLFSFAGLQHNCVQMPHKSCPLIHALHPEHMT</sequence>
<organism evidence="2 3">
    <name type="scientific">Liparis tanakae</name>
    <name type="common">Tanaka's snailfish</name>
    <dbReference type="NCBI Taxonomy" id="230148"/>
    <lineage>
        <taxon>Eukaryota</taxon>
        <taxon>Metazoa</taxon>
        <taxon>Chordata</taxon>
        <taxon>Craniata</taxon>
        <taxon>Vertebrata</taxon>
        <taxon>Euteleostomi</taxon>
        <taxon>Actinopterygii</taxon>
        <taxon>Neopterygii</taxon>
        <taxon>Teleostei</taxon>
        <taxon>Neoteleostei</taxon>
        <taxon>Acanthomorphata</taxon>
        <taxon>Eupercaria</taxon>
        <taxon>Perciformes</taxon>
        <taxon>Cottioidei</taxon>
        <taxon>Cottales</taxon>
        <taxon>Liparidae</taxon>
        <taxon>Liparis</taxon>
    </lineage>
</organism>
<reference evidence="2 3" key="1">
    <citation type="submission" date="2019-03" db="EMBL/GenBank/DDBJ databases">
        <title>First draft genome of Liparis tanakae, snailfish: a comprehensive survey of snailfish specific genes.</title>
        <authorList>
            <person name="Kim W."/>
            <person name="Song I."/>
            <person name="Jeong J.-H."/>
            <person name="Kim D."/>
            <person name="Kim S."/>
            <person name="Ryu S."/>
            <person name="Song J.Y."/>
            <person name="Lee S.K."/>
        </authorList>
    </citation>
    <scope>NUCLEOTIDE SEQUENCE [LARGE SCALE GENOMIC DNA]</scope>
    <source>
        <tissue evidence="2">Muscle</tissue>
    </source>
</reference>
<gene>
    <name evidence="2" type="ORF">EYF80_005906</name>
</gene>
<dbReference type="EMBL" id="SRLO01000031">
    <property type="protein sequence ID" value="TNN83730.1"/>
    <property type="molecule type" value="Genomic_DNA"/>
</dbReference>
<evidence type="ECO:0000313" key="3">
    <source>
        <dbReference type="Proteomes" id="UP000314294"/>
    </source>
</evidence>
<proteinExistence type="predicted"/>
<dbReference type="AlphaFoldDB" id="A0A4Z2J0C5"/>
<comment type="caution">
    <text evidence="2">The sequence shown here is derived from an EMBL/GenBank/DDBJ whole genome shotgun (WGS) entry which is preliminary data.</text>
</comment>
<accession>A0A4Z2J0C5</accession>
<feature type="compositionally biased region" description="Polar residues" evidence="1">
    <location>
        <begin position="31"/>
        <end position="40"/>
    </location>
</feature>
<evidence type="ECO:0000313" key="2">
    <source>
        <dbReference type="EMBL" id="TNN83730.1"/>
    </source>
</evidence>